<dbReference type="InterPro" id="IPR045304">
    <property type="entry name" value="LbH_SAT"/>
</dbReference>
<dbReference type="InterPro" id="IPR042122">
    <property type="entry name" value="Ser_AcTrfase_N_sf"/>
</dbReference>
<proteinExistence type="predicted"/>
<evidence type="ECO:0000313" key="5">
    <source>
        <dbReference type="EMBL" id="KPV42171.1"/>
    </source>
</evidence>
<dbReference type="InterPro" id="IPR011004">
    <property type="entry name" value="Trimer_LpxA-like_sf"/>
</dbReference>
<dbReference type="GO" id="GO:0016746">
    <property type="term" value="F:acyltransferase activity"/>
    <property type="evidence" value="ECO:0007669"/>
    <property type="project" value="UniProtKB-KW"/>
</dbReference>
<comment type="pathway">
    <text evidence="1">Amino-acid biosynthesis; L-cysteine biosynthesis; L-cysteine from L-serine: step 1/2.</text>
</comment>
<name>A0A0P9EHN3_9BACL</name>
<sequence>MKTRSDIAAELERQSAEWFQGRTCHPEPEQIENVVKRIQQVLLPNYFRPSESSEICECVNQLYELLSEQIHRATFRRCPHLYGTPESLGYSQAQADAILQKLPELQLMMREDVLETFHSDPAATGYDEIILTYPGLLALLVYRTAHVMYEMDIPLLPRMLTEYAHQKTGIDIHPGARLGRGVMIDHGTGIVIGETAVVGNHVKIYQGVTLGALYFPRDEDGAMVRKTKRHPTVEDGVVLYAHATVLGGDTVIGHDSVIGSNAWVTESVPPYAKVRYQTETIVRVGSGQSNG</sequence>
<protein>
    <submittedName>
        <fullName evidence="5">Serine acetyltransferase</fullName>
    </submittedName>
</protein>
<dbReference type="NCBIfam" id="NF041874">
    <property type="entry name" value="EPS_EpsC"/>
    <property type="match status" value="1"/>
</dbReference>
<accession>A0A0P9EHN3</accession>
<evidence type="ECO:0000256" key="2">
    <source>
        <dbReference type="ARBA" id="ARBA00022605"/>
    </source>
</evidence>
<keyword evidence="4" id="KW-0012">Acyltransferase</keyword>
<dbReference type="PANTHER" id="PTHR42811">
    <property type="entry name" value="SERINE ACETYLTRANSFERASE"/>
    <property type="match status" value="1"/>
</dbReference>
<keyword evidence="2" id="KW-0028">Amino-acid biosynthesis</keyword>
<keyword evidence="3 5" id="KW-0808">Transferase</keyword>
<dbReference type="AlphaFoldDB" id="A0A0P9EHN3"/>
<dbReference type="Gene3D" id="2.160.10.10">
    <property type="entry name" value="Hexapeptide repeat proteins"/>
    <property type="match status" value="1"/>
</dbReference>
<evidence type="ECO:0000256" key="4">
    <source>
        <dbReference type="ARBA" id="ARBA00023315"/>
    </source>
</evidence>
<dbReference type="Gene3D" id="1.10.3130.10">
    <property type="entry name" value="serine acetyltransferase, domain 1"/>
    <property type="match status" value="1"/>
</dbReference>
<dbReference type="InterPro" id="IPR053376">
    <property type="entry name" value="Serine_acetyltransferase"/>
</dbReference>
<dbReference type="SUPFAM" id="SSF51161">
    <property type="entry name" value="Trimeric LpxA-like enzymes"/>
    <property type="match status" value="1"/>
</dbReference>
<dbReference type="OrthoDB" id="9801456at2"/>
<dbReference type="EMBL" id="LJCO01000082">
    <property type="protein sequence ID" value="KPV42171.1"/>
    <property type="molecule type" value="Genomic_DNA"/>
</dbReference>
<reference evidence="5 6" key="1">
    <citation type="submission" date="2015-09" db="EMBL/GenBank/DDBJ databases">
        <title>Draft genome sequence of Alicyclobacillus ferrooxydans DSM 22381.</title>
        <authorList>
            <person name="Hemp J."/>
        </authorList>
    </citation>
    <scope>NUCLEOTIDE SEQUENCE [LARGE SCALE GENOMIC DNA]</scope>
    <source>
        <strain evidence="5 6">TC-34</strain>
    </source>
</reference>
<dbReference type="PATRIC" id="fig|471514.4.peg.1533"/>
<evidence type="ECO:0000256" key="3">
    <source>
        <dbReference type="ARBA" id="ARBA00022679"/>
    </source>
</evidence>
<comment type="caution">
    <text evidence="5">The sequence shown here is derived from an EMBL/GenBank/DDBJ whole genome shotgun (WGS) entry which is preliminary data.</text>
</comment>
<keyword evidence="6" id="KW-1185">Reference proteome</keyword>
<dbReference type="RefSeq" id="WP_054970802.1">
    <property type="nucleotide sequence ID" value="NZ_LJCO01000082.1"/>
</dbReference>
<gene>
    <name evidence="5" type="ORF">AN477_19230</name>
</gene>
<dbReference type="GO" id="GO:0008652">
    <property type="term" value="P:amino acid biosynthetic process"/>
    <property type="evidence" value="ECO:0007669"/>
    <property type="project" value="UniProtKB-KW"/>
</dbReference>
<evidence type="ECO:0000256" key="1">
    <source>
        <dbReference type="ARBA" id="ARBA00004876"/>
    </source>
</evidence>
<dbReference type="CDD" id="cd03354">
    <property type="entry name" value="LbH_SAT"/>
    <property type="match status" value="1"/>
</dbReference>
<dbReference type="Proteomes" id="UP000050482">
    <property type="component" value="Unassembled WGS sequence"/>
</dbReference>
<evidence type="ECO:0000313" key="6">
    <source>
        <dbReference type="Proteomes" id="UP000050482"/>
    </source>
</evidence>
<organism evidence="5 6">
    <name type="scientific">Alicyclobacillus ferrooxydans</name>
    <dbReference type="NCBI Taxonomy" id="471514"/>
    <lineage>
        <taxon>Bacteria</taxon>
        <taxon>Bacillati</taxon>
        <taxon>Bacillota</taxon>
        <taxon>Bacilli</taxon>
        <taxon>Bacillales</taxon>
        <taxon>Alicyclobacillaceae</taxon>
        <taxon>Alicyclobacillus</taxon>
    </lineage>
</organism>
<dbReference type="STRING" id="471514.AN477_19230"/>